<dbReference type="PANTHER" id="PTHR21496">
    <property type="entry name" value="FERREDOXIN-RELATED"/>
    <property type="match status" value="1"/>
</dbReference>
<proteinExistence type="inferred from homology"/>
<feature type="domain" description="Rieske" evidence="7">
    <location>
        <begin position="17"/>
        <end position="112"/>
    </location>
</feature>
<dbReference type="EMBL" id="KT955714">
    <property type="protein sequence ID" value="AMH39352.1"/>
    <property type="molecule type" value="Genomic_DNA"/>
</dbReference>
<dbReference type="GO" id="GO:0051537">
    <property type="term" value="F:2 iron, 2 sulfur cluster binding"/>
    <property type="evidence" value="ECO:0007669"/>
    <property type="project" value="UniProtKB-KW"/>
</dbReference>
<dbReference type="GO" id="GO:0046872">
    <property type="term" value="F:metal ion binding"/>
    <property type="evidence" value="ECO:0007669"/>
    <property type="project" value="UniProtKB-KW"/>
</dbReference>
<reference evidence="8" key="1">
    <citation type="submission" date="2015-10" db="EMBL/GenBank/DDBJ databases">
        <title>Evolution marks in rhizobial microsymbionts genomes from the relict species Vavilovia formosa (Stev.) Fed.</title>
        <authorList>
            <person name="Kopat V."/>
        </authorList>
    </citation>
    <scope>NUCLEOTIDE SEQUENCE</scope>
    <source>
        <strain evidence="8">Vaf-07</strain>
    </source>
</reference>
<dbReference type="InterPro" id="IPR017941">
    <property type="entry name" value="Rieske_2Fe-2S"/>
</dbReference>
<dbReference type="InterPro" id="IPR036922">
    <property type="entry name" value="Rieske_2Fe-2S_sf"/>
</dbReference>
<comment type="cofactor">
    <cofactor evidence="5">
        <name>[2Fe-2S] cluster</name>
        <dbReference type="ChEBI" id="CHEBI:190135"/>
    </cofactor>
</comment>
<evidence type="ECO:0000313" key="8">
    <source>
        <dbReference type="EMBL" id="AMH39352.1"/>
    </source>
</evidence>
<protein>
    <submittedName>
        <fullName evidence="8">Naphthalene 1,2-dioxygenase system ferredoxin subunit</fullName>
    </submittedName>
</protein>
<comment type="similarity">
    <text evidence="6">Belongs to the bacterial ring-hydroxylating dioxygenase ferredoxin component family.</text>
</comment>
<keyword evidence="3" id="KW-0408">Iron</keyword>
<keyword evidence="4" id="KW-0411">Iron-sulfur</keyword>
<dbReference type="Gene3D" id="2.102.10.10">
    <property type="entry name" value="Rieske [2Fe-2S] iron-sulphur domain"/>
    <property type="match status" value="1"/>
</dbReference>
<evidence type="ECO:0000256" key="4">
    <source>
        <dbReference type="ARBA" id="ARBA00023014"/>
    </source>
</evidence>
<keyword evidence="2" id="KW-0479">Metal-binding</keyword>
<dbReference type="AlphaFoldDB" id="A0A120MFY7"/>
<keyword evidence="8" id="KW-0560">Oxidoreductase</keyword>
<name>A0A120MFY7_9BRAD</name>
<evidence type="ECO:0000256" key="2">
    <source>
        <dbReference type="ARBA" id="ARBA00022723"/>
    </source>
</evidence>
<dbReference type="PROSITE" id="PS51296">
    <property type="entry name" value="RIESKE"/>
    <property type="match status" value="1"/>
</dbReference>
<evidence type="ECO:0000256" key="3">
    <source>
        <dbReference type="ARBA" id="ARBA00023004"/>
    </source>
</evidence>
<organism evidence="8">
    <name type="scientific">Tardiphaga robiniae</name>
    <dbReference type="NCBI Taxonomy" id="943830"/>
    <lineage>
        <taxon>Bacteria</taxon>
        <taxon>Pseudomonadati</taxon>
        <taxon>Pseudomonadota</taxon>
        <taxon>Alphaproteobacteria</taxon>
        <taxon>Hyphomicrobiales</taxon>
        <taxon>Nitrobacteraceae</taxon>
        <taxon>Tardiphaga</taxon>
    </lineage>
</organism>
<sequence length="120" mass="13254">MSDGPILADDGDPSRWIAVCSRERLTEQTIVCVNVAGLGVLIVQDGETIYACERACPHEQADLSLGRVADRRLHCPRHLAWFDLADGSMSPGWPSRGLRRYPARESDAQIWVDAQAIVPK</sequence>
<dbReference type="PANTHER" id="PTHR21496:SF0">
    <property type="entry name" value="RIESKE DOMAIN-CONTAINING PROTEIN"/>
    <property type="match status" value="1"/>
</dbReference>
<evidence type="ECO:0000256" key="5">
    <source>
        <dbReference type="ARBA" id="ARBA00034078"/>
    </source>
</evidence>
<keyword evidence="8" id="KW-0223">Dioxygenase</keyword>
<dbReference type="OrthoDB" id="9794175at2"/>
<keyword evidence="1" id="KW-0001">2Fe-2S</keyword>
<dbReference type="GO" id="GO:0051213">
    <property type="term" value="F:dioxygenase activity"/>
    <property type="evidence" value="ECO:0007669"/>
    <property type="project" value="UniProtKB-KW"/>
</dbReference>
<dbReference type="RefSeq" id="WP_081421668.1">
    <property type="nucleotide sequence ID" value="NZ_LVYV01000001.1"/>
</dbReference>
<evidence type="ECO:0000256" key="1">
    <source>
        <dbReference type="ARBA" id="ARBA00022714"/>
    </source>
</evidence>
<dbReference type="Pfam" id="PF00355">
    <property type="entry name" value="Rieske"/>
    <property type="match status" value="1"/>
</dbReference>
<evidence type="ECO:0000259" key="7">
    <source>
        <dbReference type="PROSITE" id="PS51296"/>
    </source>
</evidence>
<accession>A0A120MFY7</accession>
<dbReference type="CDD" id="cd03467">
    <property type="entry name" value="Rieske"/>
    <property type="match status" value="1"/>
</dbReference>
<dbReference type="SUPFAM" id="SSF50022">
    <property type="entry name" value="ISP domain"/>
    <property type="match status" value="1"/>
</dbReference>
<gene>
    <name evidence="8" type="primary">ndoA</name>
    <name evidence="8" type="ORF">PROKKA_00539</name>
</gene>
<evidence type="ECO:0000256" key="6">
    <source>
        <dbReference type="ARBA" id="ARBA00038001"/>
    </source>
</evidence>